<dbReference type="Proteomes" id="UP000030641">
    <property type="component" value="Unassembled WGS sequence"/>
</dbReference>
<dbReference type="HOGENOM" id="CLU_073382_2_0_1"/>
<protein>
    <recommendedName>
        <fullName evidence="3">Post-SET domain-containing protein</fullName>
    </recommendedName>
</protein>
<dbReference type="STRING" id="1043005.A0A074YGU6"/>
<dbReference type="Gene3D" id="2.170.270.10">
    <property type="entry name" value="SET domain"/>
    <property type="match status" value="1"/>
</dbReference>
<evidence type="ECO:0000313" key="1">
    <source>
        <dbReference type="EMBL" id="KEQ93317.1"/>
    </source>
</evidence>
<dbReference type="OrthoDB" id="5984008at2759"/>
<evidence type="ECO:0000313" key="2">
    <source>
        <dbReference type="Proteomes" id="UP000030641"/>
    </source>
</evidence>
<proteinExistence type="predicted"/>
<dbReference type="InterPro" id="IPR046341">
    <property type="entry name" value="SET_dom_sf"/>
</dbReference>
<dbReference type="PANTHER" id="PTHR12350:SF19">
    <property type="entry name" value="SET DOMAIN-CONTAINING PROTEIN"/>
    <property type="match status" value="1"/>
</dbReference>
<name>A0A074YGU6_AURSE</name>
<dbReference type="SUPFAM" id="SSF82199">
    <property type="entry name" value="SET domain"/>
    <property type="match status" value="1"/>
</dbReference>
<dbReference type="AlphaFoldDB" id="A0A074YGU6"/>
<dbReference type="OMA" id="GYWLNGH"/>
<accession>A0A074YGU6</accession>
<dbReference type="InParanoid" id="A0A074YGU6"/>
<dbReference type="GeneID" id="25364920"/>
<evidence type="ECO:0008006" key="3">
    <source>
        <dbReference type="Google" id="ProtNLM"/>
    </source>
</evidence>
<dbReference type="RefSeq" id="XP_013341902.1">
    <property type="nucleotide sequence ID" value="XM_013486448.1"/>
</dbReference>
<reference evidence="1 2" key="1">
    <citation type="journal article" date="2014" name="BMC Genomics">
        <title>Genome sequencing of four Aureobasidium pullulans varieties: biotechnological potential, stress tolerance, and description of new species.</title>
        <authorList>
            <person name="Gostin Ar C."/>
            <person name="Ohm R.A."/>
            <person name="Kogej T."/>
            <person name="Sonjak S."/>
            <person name="Turk M."/>
            <person name="Zajc J."/>
            <person name="Zalar P."/>
            <person name="Grube M."/>
            <person name="Sun H."/>
            <person name="Han J."/>
            <person name="Sharma A."/>
            <person name="Chiniquy J."/>
            <person name="Ngan C.Y."/>
            <person name="Lipzen A."/>
            <person name="Barry K."/>
            <person name="Grigoriev I.V."/>
            <person name="Gunde-Cimerman N."/>
        </authorList>
    </citation>
    <scope>NUCLEOTIDE SEQUENCE [LARGE SCALE GENOMIC DNA]</scope>
    <source>
        <strain evidence="1 2">EXF-2481</strain>
    </source>
</reference>
<keyword evidence="2" id="KW-1185">Reference proteome</keyword>
<dbReference type="PANTHER" id="PTHR12350">
    <property type="entry name" value="HISTONE-LYSINE N-METHYLTRANSFERASE-RELATED"/>
    <property type="match status" value="1"/>
</dbReference>
<organism evidence="1 2">
    <name type="scientific">Aureobasidium subglaciale (strain EXF-2481)</name>
    <name type="common">Aureobasidium pullulans var. subglaciale</name>
    <dbReference type="NCBI Taxonomy" id="1043005"/>
    <lineage>
        <taxon>Eukaryota</taxon>
        <taxon>Fungi</taxon>
        <taxon>Dikarya</taxon>
        <taxon>Ascomycota</taxon>
        <taxon>Pezizomycotina</taxon>
        <taxon>Dothideomycetes</taxon>
        <taxon>Dothideomycetidae</taxon>
        <taxon>Dothideales</taxon>
        <taxon>Saccotheciaceae</taxon>
        <taxon>Aureobasidium</taxon>
    </lineage>
</organism>
<sequence>MSSTTTKTTKSDHDQPAFPTTANNLSSLLKYTSHASGHGLTSLVSLPPGSLFAPITSYTPHPHPEWHTLQVSPTSHISLDSAFTYLNHSCAPSLEIDTSKMEVRVSRDRELKEGDMLSFFYPSTEWEMDRGFECLCGEEGCVGEVKGAKEMEKRELERWFINGYIWDLVQERNSKTDKEA</sequence>
<gene>
    <name evidence="1" type="ORF">AUEXF2481DRAFT_337134</name>
</gene>
<dbReference type="EMBL" id="KL584766">
    <property type="protein sequence ID" value="KEQ93317.1"/>
    <property type="molecule type" value="Genomic_DNA"/>
</dbReference>
<dbReference type="InterPro" id="IPR053201">
    <property type="entry name" value="Flavunoidine_N-MTase"/>
</dbReference>